<dbReference type="InterPro" id="IPR042099">
    <property type="entry name" value="ANL_N_sf"/>
</dbReference>
<keyword evidence="6" id="KW-1185">Reference proteome</keyword>
<dbReference type="InterPro" id="IPR025110">
    <property type="entry name" value="AMP-bd_C"/>
</dbReference>
<dbReference type="SUPFAM" id="SSF56801">
    <property type="entry name" value="Acetyl-CoA synthetase-like"/>
    <property type="match status" value="1"/>
</dbReference>
<feature type="domain" description="AMP-dependent synthetase/ligase" evidence="3">
    <location>
        <begin position="32"/>
        <end position="333"/>
    </location>
</feature>
<comment type="similarity">
    <text evidence="1">Belongs to the ATP-dependent AMP-binding enzyme family.</text>
</comment>
<dbReference type="Gene3D" id="3.40.50.12780">
    <property type="entry name" value="N-terminal domain of ligase-like"/>
    <property type="match status" value="1"/>
</dbReference>
<sequence>MATPRSLAEAVRIRAEANPDGELVRVAGGTSDAAMRTAAGLYEHAEILARGLARWIGPGAAVTTAVEPGTATIALSTALSILGAVEVALPAGTDRVDAHRLATATDSAATLVAPARLAAQPWLADLPARTRLGTAPTTALEQLDPHPLPHHRPQLETPAVVMLTSGTTGRTKGALLPNGAGLGQARRVQRAMAYTPEDALLSFFPWQHVNARHAAFLPAVISGARLVVWPRFSASRFWQTAAAEGVTAFNFMGAVCAMLLRQPPGPHDRGHLVRRAYGGPAPAEMVHAMAERYGVRLRQAYACTELGDVATTGAEIRPGAAGRPVPEYDVEVRAGELVVRPRVPALTAIEYVGDPEATATAWRDGWFHTGDQARLDDGWLVVEGRSADVIRRRGISIGASRIEDAVAQFGGVAEVAAIGVESELTEDEVLVVVVPTTEGLTPAAIHAHCRDVLPRHAVPRFISIEPTLPRNQSLKVLRRILRERGLPPDAWDAERPAPHQQESP</sequence>
<dbReference type="Pfam" id="PF13193">
    <property type="entry name" value="AMP-binding_C"/>
    <property type="match status" value="1"/>
</dbReference>
<dbReference type="Proteomes" id="UP000582231">
    <property type="component" value="Unassembled WGS sequence"/>
</dbReference>
<evidence type="ECO:0000259" key="3">
    <source>
        <dbReference type="Pfam" id="PF00501"/>
    </source>
</evidence>
<dbReference type="InterPro" id="IPR000873">
    <property type="entry name" value="AMP-dep_synth/lig_dom"/>
</dbReference>
<dbReference type="AlphaFoldDB" id="A0A852RP75"/>
<feature type="domain" description="AMP-binding enzyme C-terminal" evidence="4">
    <location>
        <begin position="402"/>
        <end position="475"/>
    </location>
</feature>
<dbReference type="InterPro" id="IPR045851">
    <property type="entry name" value="AMP-bd_C_sf"/>
</dbReference>
<comment type="caution">
    <text evidence="5">The sequence shown here is derived from an EMBL/GenBank/DDBJ whole genome shotgun (WGS) entry which is preliminary data.</text>
</comment>
<evidence type="ECO:0000256" key="2">
    <source>
        <dbReference type="ARBA" id="ARBA00022598"/>
    </source>
</evidence>
<dbReference type="EC" id="6.2.1.-" evidence="5"/>
<dbReference type="EMBL" id="JACCBF010000001">
    <property type="protein sequence ID" value="NYD31066.1"/>
    <property type="molecule type" value="Genomic_DNA"/>
</dbReference>
<evidence type="ECO:0000259" key="4">
    <source>
        <dbReference type="Pfam" id="PF13193"/>
    </source>
</evidence>
<gene>
    <name evidence="5" type="ORF">BJ958_002612</name>
</gene>
<dbReference type="GO" id="GO:0006631">
    <property type="term" value="P:fatty acid metabolic process"/>
    <property type="evidence" value="ECO:0007669"/>
    <property type="project" value="TreeGrafter"/>
</dbReference>
<dbReference type="PANTHER" id="PTHR43201">
    <property type="entry name" value="ACYL-COA SYNTHETASE"/>
    <property type="match status" value="1"/>
</dbReference>
<accession>A0A852RP75</accession>
<keyword evidence="2 5" id="KW-0436">Ligase</keyword>
<organism evidence="5 6">
    <name type="scientific">Nocardioides kongjuensis</name>
    <dbReference type="NCBI Taxonomy" id="349522"/>
    <lineage>
        <taxon>Bacteria</taxon>
        <taxon>Bacillati</taxon>
        <taxon>Actinomycetota</taxon>
        <taxon>Actinomycetes</taxon>
        <taxon>Propionibacteriales</taxon>
        <taxon>Nocardioidaceae</taxon>
        <taxon>Nocardioides</taxon>
    </lineage>
</organism>
<dbReference type="Gene3D" id="3.30.300.30">
    <property type="match status" value="1"/>
</dbReference>
<protein>
    <submittedName>
        <fullName evidence="5">Crotonobetaine/carnitine-CoA ligase</fullName>
        <ecNumber evidence="5">6.2.1.-</ecNumber>
    </submittedName>
</protein>
<evidence type="ECO:0000313" key="5">
    <source>
        <dbReference type="EMBL" id="NYD31066.1"/>
    </source>
</evidence>
<dbReference type="GO" id="GO:0031956">
    <property type="term" value="F:medium-chain fatty acid-CoA ligase activity"/>
    <property type="evidence" value="ECO:0007669"/>
    <property type="project" value="TreeGrafter"/>
</dbReference>
<dbReference type="Pfam" id="PF00501">
    <property type="entry name" value="AMP-binding"/>
    <property type="match status" value="1"/>
</dbReference>
<dbReference type="PANTHER" id="PTHR43201:SF5">
    <property type="entry name" value="MEDIUM-CHAIN ACYL-COA LIGASE ACSF2, MITOCHONDRIAL"/>
    <property type="match status" value="1"/>
</dbReference>
<evidence type="ECO:0000313" key="6">
    <source>
        <dbReference type="Proteomes" id="UP000582231"/>
    </source>
</evidence>
<evidence type="ECO:0000256" key="1">
    <source>
        <dbReference type="ARBA" id="ARBA00006432"/>
    </source>
</evidence>
<dbReference type="RefSeq" id="WP_179727231.1">
    <property type="nucleotide sequence ID" value="NZ_BAABEF010000001.1"/>
</dbReference>
<reference evidence="5 6" key="1">
    <citation type="submission" date="2020-07" db="EMBL/GenBank/DDBJ databases">
        <title>Sequencing the genomes of 1000 actinobacteria strains.</title>
        <authorList>
            <person name="Klenk H.-P."/>
        </authorList>
    </citation>
    <scope>NUCLEOTIDE SEQUENCE [LARGE SCALE GENOMIC DNA]</scope>
    <source>
        <strain evidence="5 6">DSM 19082</strain>
    </source>
</reference>
<name>A0A852RP75_9ACTN</name>
<proteinExistence type="inferred from homology"/>